<evidence type="ECO:0000313" key="9">
    <source>
        <dbReference type="Proteomes" id="UP000234641"/>
    </source>
</evidence>
<feature type="transmembrane region" description="Helical" evidence="7">
    <location>
        <begin position="219"/>
        <end position="240"/>
    </location>
</feature>
<dbReference type="InterPro" id="IPR050367">
    <property type="entry name" value="APC_superfamily"/>
</dbReference>
<name>A0A2H1JBK8_BRELN</name>
<dbReference type="PANTHER" id="PTHR42770">
    <property type="entry name" value="AMINO ACID TRANSPORTER-RELATED"/>
    <property type="match status" value="1"/>
</dbReference>
<dbReference type="Pfam" id="PF13520">
    <property type="entry name" value="AA_permease_2"/>
    <property type="match status" value="1"/>
</dbReference>
<evidence type="ECO:0000256" key="3">
    <source>
        <dbReference type="ARBA" id="ARBA00022692"/>
    </source>
</evidence>
<dbReference type="GO" id="GO:0022857">
    <property type="term" value="F:transmembrane transporter activity"/>
    <property type="evidence" value="ECO:0007669"/>
    <property type="project" value="InterPro"/>
</dbReference>
<dbReference type="EMBL" id="FXYY01000010">
    <property type="protein sequence ID" value="SMX84698.1"/>
    <property type="molecule type" value="Genomic_DNA"/>
</dbReference>
<keyword evidence="3 7" id="KW-0812">Transmembrane</keyword>
<dbReference type="PIRSF" id="PIRSF006060">
    <property type="entry name" value="AA_transporter"/>
    <property type="match status" value="1"/>
</dbReference>
<evidence type="ECO:0000256" key="2">
    <source>
        <dbReference type="ARBA" id="ARBA00022475"/>
    </source>
</evidence>
<sequence>MDDMTADDRSNQVDSETQPSAPEGTAASARGGTLKRTIGLSELVFFGLVFIGPAAAVGVFGTLDARSGGAVALVYIVATIVMAFTAVSYMRMSREVPRAGTVFAYASAGIGKPAGFVAGWMILLDYLFIPSVAYLFTGIALNSIFPALPVWVFVAVAVVLTTGLNLAGVKVASRVITGVVLAEVAVLALVLVLGIAYLIQQGPARGWLTPLTGVDAFSVTAVLAAVSVAVLSYLGFDSLATFSEEAKGGPRIVGRATLICLVLAGVFFVAQTWVGSLLSPLTPAELQADPSLEGAAYYDAVDSTLGPWLHWLLALAKAVGAAFSAMIGQAAGSRILMDMGRSRQVPKFLAEVAPKTGVPWKGILVAAGGNVIVAGWAATRADGLDQLTSIVNVGALTAFIFLQASVVGYFLVKKQGSETPNWFNHGVIPVIGAGLLIAVLVSANPLALVIGAIWLVIGIGVFAVNNRRKIRA</sequence>
<evidence type="ECO:0000256" key="4">
    <source>
        <dbReference type="ARBA" id="ARBA00022989"/>
    </source>
</evidence>
<evidence type="ECO:0000313" key="8">
    <source>
        <dbReference type="EMBL" id="SMX84698.1"/>
    </source>
</evidence>
<keyword evidence="5 7" id="KW-0472">Membrane</keyword>
<dbReference type="Gene3D" id="1.20.1740.10">
    <property type="entry name" value="Amino acid/polyamine transporter I"/>
    <property type="match status" value="1"/>
</dbReference>
<comment type="subcellular location">
    <subcellularLocation>
        <location evidence="1">Cell membrane</location>
        <topology evidence="1">Multi-pass membrane protein</topology>
    </subcellularLocation>
</comment>
<keyword evidence="4 7" id="KW-1133">Transmembrane helix</keyword>
<feature type="transmembrane region" description="Helical" evidence="7">
    <location>
        <begin position="102"/>
        <end position="124"/>
    </location>
</feature>
<feature type="transmembrane region" description="Helical" evidence="7">
    <location>
        <begin position="390"/>
        <end position="410"/>
    </location>
</feature>
<dbReference type="Proteomes" id="UP000234641">
    <property type="component" value="Unassembled WGS sequence"/>
</dbReference>
<evidence type="ECO:0000256" key="6">
    <source>
        <dbReference type="SAM" id="MobiDB-lite"/>
    </source>
</evidence>
<feature type="transmembrane region" description="Helical" evidence="7">
    <location>
        <begin position="358"/>
        <end position="378"/>
    </location>
</feature>
<evidence type="ECO:0000256" key="1">
    <source>
        <dbReference type="ARBA" id="ARBA00004651"/>
    </source>
</evidence>
<keyword evidence="2" id="KW-1003">Cell membrane</keyword>
<organism evidence="8 9">
    <name type="scientific">Brevibacterium linens ATCC 9172</name>
    <dbReference type="NCBI Taxonomy" id="1255617"/>
    <lineage>
        <taxon>Bacteria</taxon>
        <taxon>Bacillati</taxon>
        <taxon>Actinomycetota</taxon>
        <taxon>Actinomycetes</taxon>
        <taxon>Micrococcales</taxon>
        <taxon>Brevibacteriaceae</taxon>
        <taxon>Brevibacterium</taxon>
    </lineage>
</organism>
<dbReference type="GO" id="GO:0005886">
    <property type="term" value="C:plasma membrane"/>
    <property type="evidence" value="ECO:0007669"/>
    <property type="project" value="UniProtKB-SubCell"/>
</dbReference>
<protein>
    <submittedName>
        <fullName evidence="8">Amino acid/polyamine/organocation transporter, APC superfamily</fullName>
    </submittedName>
</protein>
<feature type="transmembrane region" description="Helical" evidence="7">
    <location>
        <begin position="144"/>
        <end position="167"/>
    </location>
</feature>
<feature type="transmembrane region" description="Helical" evidence="7">
    <location>
        <begin position="43"/>
        <end position="63"/>
    </location>
</feature>
<feature type="region of interest" description="Disordered" evidence="6">
    <location>
        <begin position="1"/>
        <end position="30"/>
    </location>
</feature>
<feature type="transmembrane region" description="Helical" evidence="7">
    <location>
        <begin position="252"/>
        <end position="274"/>
    </location>
</feature>
<feature type="transmembrane region" description="Helical" evidence="7">
    <location>
        <begin position="179"/>
        <end position="199"/>
    </location>
</feature>
<feature type="transmembrane region" description="Helical" evidence="7">
    <location>
        <begin position="308"/>
        <end position="337"/>
    </location>
</feature>
<feature type="compositionally biased region" description="Basic and acidic residues" evidence="6">
    <location>
        <begin position="1"/>
        <end position="11"/>
    </location>
</feature>
<feature type="transmembrane region" description="Helical" evidence="7">
    <location>
        <begin position="69"/>
        <end position="90"/>
    </location>
</feature>
<reference evidence="8 9" key="1">
    <citation type="submission" date="2017-03" db="EMBL/GenBank/DDBJ databases">
        <authorList>
            <person name="Afonso C.L."/>
            <person name="Miller P.J."/>
            <person name="Scott M.A."/>
            <person name="Spackman E."/>
            <person name="Goraichik I."/>
            <person name="Dimitrov K.M."/>
            <person name="Suarez D.L."/>
            <person name="Swayne D.E."/>
        </authorList>
    </citation>
    <scope>NUCLEOTIDE SEQUENCE [LARGE SCALE GENOMIC DNA]</scope>
    <source>
        <strain evidence="8 9">ATCC 9172</strain>
    </source>
</reference>
<dbReference type="PANTHER" id="PTHR42770:SF16">
    <property type="entry name" value="AMINO ACID PERMEASE"/>
    <property type="match status" value="1"/>
</dbReference>
<gene>
    <name evidence="8" type="ORF">BLIN9172_01965</name>
</gene>
<evidence type="ECO:0000256" key="5">
    <source>
        <dbReference type="ARBA" id="ARBA00023136"/>
    </source>
</evidence>
<feature type="transmembrane region" description="Helical" evidence="7">
    <location>
        <begin position="422"/>
        <end position="440"/>
    </location>
</feature>
<dbReference type="AlphaFoldDB" id="A0A2H1JBK8"/>
<proteinExistence type="predicted"/>
<feature type="transmembrane region" description="Helical" evidence="7">
    <location>
        <begin position="446"/>
        <end position="464"/>
    </location>
</feature>
<accession>A0A2H1JBK8</accession>
<evidence type="ECO:0000256" key="7">
    <source>
        <dbReference type="SAM" id="Phobius"/>
    </source>
</evidence>
<dbReference type="InterPro" id="IPR002293">
    <property type="entry name" value="AA/rel_permease1"/>
</dbReference>